<feature type="transmembrane region" description="Helical" evidence="10">
    <location>
        <begin position="137"/>
        <end position="156"/>
    </location>
</feature>
<evidence type="ECO:0000256" key="3">
    <source>
        <dbReference type="ARBA" id="ARBA00012132"/>
    </source>
</evidence>
<keyword evidence="9 10" id="KW-0472">Membrane</keyword>
<keyword evidence="8 10" id="KW-1133">Transmembrane helix</keyword>
<keyword evidence="12" id="KW-1185">Reference proteome</keyword>
<keyword evidence="5 10" id="KW-0812">Transmembrane</keyword>
<sequence length="463" mass="50966">MALTSFLTVSKHIQSILNENHIDSRRDAGPGLWVSALLPTSIIIGQIKYSTTYKYKAAACISCGLLLHTILHLIKTYHLKPSSSCDIILTSLVTFLLLNYFTLEGLLLSAVFSSICMFCYPKIILPLMKLCPYSFTYGEATLICQSFIIFLITFLVREDNHSQNCMEIGTTVLQFGIICLVGIVTLSYYHDLKGRPLEFYCLVGFIVIFVLIPSLNFLIGENPLKWVFHLVTEDAVTIKLMGFWSICTILAVVAVLTQVGSNEKATTAIRKVFHLLALLVFVPGIIFKPCLLYVASGVVFAIFIFLDTLRILEMPPLGGILQDGFSKFSDEKDEGPVALTPIYLLAGCALPLWMHPAAGNFLPDILPLISGLLSVGIGDSAASICGSLVGKNKWPGSKKTKEGTAACFLSQLFLVIALIHYGYVPRTNLIRPTFAIAICSLVEAKTEQVDNIVLPLLMYIMLM</sequence>
<feature type="transmembrane region" description="Helical" evidence="10">
    <location>
        <begin position="168"/>
        <end position="190"/>
    </location>
</feature>
<keyword evidence="7" id="KW-0256">Endoplasmic reticulum</keyword>
<dbReference type="PANTHER" id="PTHR13205">
    <property type="entry name" value="TRANSMEMBRANE PROTEIN 15-RELATED"/>
    <property type="match status" value="1"/>
</dbReference>
<evidence type="ECO:0000256" key="7">
    <source>
        <dbReference type="ARBA" id="ARBA00022824"/>
    </source>
</evidence>
<evidence type="ECO:0000256" key="10">
    <source>
        <dbReference type="SAM" id="Phobius"/>
    </source>
</evidence>
<comment type="subcellular location">
    <subcellularLocation>
        <location evidence="1">Endoplasmic reticulum membrane</location>
        <topology evidence="1">Multi-pass membrane protein</topology>
    </subcellularLocation>
</comment>
<feature type="transmembrane region" description="Helical" evidence="10">
    <location>
        <begin position="197"/>
        <end position="218"/>
    </location>
</feature>
<evidence type="ECO:0000256" key="9">
    <source>
        <dbReference type="ARBA" id="ARBA00023136"/>
    </source>
</evidence>
<evidence type="ECO:0000256" key="1">
    <source>
        <dbReference type="ARBA" id="ARBA00004477"/>
    </source>
</evidence>
<dbReference type="InterPro" id="IPR032974">
    <property type="entry name" value="Polypren_kinase"/>
</dbReference>
<feature type="transmembrane region" description="Helical" evidence="10">
    <location>
        <begin position="365"/>
        <end position="390"/>
    </location>
</feature>
<dbReference type="GO" id="GO:0004168">
    <property type="term" value="F:dolichol kinase activity"/>
    <property type="evidence" value="ECO:0007669"/>
    <property type="project" value="UniProtKB-EC"/>
</dbReference>
<evidence type="ECO:0000313" key="11">
    <source>
        <dbReference type="EMBL" id="KAK9507513.1"/>
    </source>
</evidence>
<accession>A0AAW1DEF6</accession>
<keyword evidence="6" id="KW-0418">Kinase</keyword>
<evidence type="ECO:0000256" key="8">
    <source>
        <dbReference type="ARBA" id="ARBA00022989"/>
    </source>
</evidence>
<dbReference type="EMBL" id="JAPXFL010000004">
    <property type="protein sequence ID" value="KAK9507513.1"/>
    <property type="molecule type" value="Genomic_DNA"/>
</dbReference>
<evidence type="ECO:0000256" key="4">
    <source>
        <dbReference type="ARBA" id="ARBA00022679"/>
    </source>
</evidence>
<dbReference type="GO" id="GO:0005789">
    <property type="term" value="C:endoplasmic reticulum membrane"/>
    <property type="evidence" value="ECO:0007669"/>
    <property type="project" value="UniProtKB-SubCell"/>
</dbReference>
<evidence type="ECO:0000256" key="5">
    <source>
        <dbReference type="ARBA" id="ARBA00022692"/>
    </source>
</evidence>
<evidence type="ECO:0000313" key="12">
    <source>
        <dbReference type="Proteomes" id="UP001461498"/>
    </source>
</evidence>
<feature type="transmembrane region" description="Helical" evidence="10">
    <location>
        <begin position="402"/>
        <end position="423"/>
    </location>
</feature>
<dbReference type="PANTHER" id="PTHR13205:SF15">
    <property type="entry name" value="DOLICHOL KINASE"/>
    <property type="match status" value="1"/>
</dbReference>
<feature type="transmembrane region" description="Helical" evidence="10">
    <location>
        <begin position="107"/>
        <end position="125"/>
    </location>
</feature>
<comment type="similarity">
    <text evidence="2">Belongs to the polyprenol kinase family.</text>
</comment>
<dbReference type="AlphaFoldDB" id="A0AAW1DEF6"/>
<dbReference type="Proteomes" id="UP001461498">
    <property type="component" value="Unassembled WGS sequence"/>
</dbReference>
<dbReference type="GO" id="GO:0043048">
    <property type="term" value="P:dolichyl monophosphate biosynthetic process"/>
    <property type="evidence" value="ECO:0007669"/>
    <property type="project" value="TreeGrafter"/>
</dbReference>
<protein>
    <recommendedName>
        <fullName evidence="3">dolichol kinase</fullName>
        <ecNumber evidence="3">2.7.1.108</ecNumber>
    </recommendedName>
</protein>
<dbReference type="EC" id="2.7.1.108" evidence="3"/>
<evidence type="ECO:0000256" key="2">
    <source>
        <dbReference type="ARBA" id="ARBA00010794"/>
    </source>
</evidence>
<keyword evidence="4" id="KW-0808">Transferase</keyword>
<reference evidence="11 12" key="1">
    <citation type="submission" date="2022-12" db="EMBL/GenBank/DDBJ databases">
        <title>Chromosome-level genome assembly of true bugs.</title>
        <authorList>
            <person name="Ma L."/>
            <person name="Li H."/>
        </authorList>
    </citation>
    <scope>NUCLEOTIDE SEQUENCE [LARGE SCALE GENOMIC DNA]</scope>
    <source>
        <strain evidence="11">Lab_2022b</strain>
    </source>
</reference>
<gene>
    <name evidence="11" type="ORF">O3M35_007353</name>
</gene>
<evidence type="ECO:0000256" key="6">
    <source>
        <dbReference type="ARBA" id="ARBA00022777"/>
    </source>
</evidence>
<comment type="caution">
    <text evidence="11">The sequence shown here is derived from an EMBL/GenBank/DDBJ whole genome shotgun (WGS) entry which is preliminary data.</text>
</comment>
<feature type="transmembrane region" description="Helical" evidence="10">
    <location>
        <begin position="268"/>
        <end position="286"/>
    </location>
</feature>
<feature type="transmembrane region" description="Helical" evidence="10">
    <location>
        <begin position="238"/>
        <end position="256"/>
    </location>
</feature>
<name>A0AAW1DEF6_9HEMI</name>
<proteinExistence type="inferred from homology"/>
<organism evidence="11 12">
    <name type="scientific">Rhynocoris fuscipes</name>
    <dbReference type="NCBI Taxonomy" id="488301"/>
    <lineage>
        <taxon>Eukaryota</taxon>
        <taxon>Metazoa</taxon>
        <taxon>Ecdysozoa</taxon>
        <taxon>Arthropoda</taxon>
        <taxon>Hexapoda</taxon>
        <taxon>Insecta</taxon>
        <taxon>Pterygota</taxon>
        <taxon>Neoptera</taxon>
        <taxon>Paraneoptera</taxon>
        <taxon>Hemiptera</taxon>
        <taxon>Heteroptera</taxon>
        <taxon>Panheteroptera</taxon>
        <taxon>Cimicomorpha</taxon>
        <taxon>Reduviidae</taxon>
        <taxon>Harpactorinae</taxon>
        <taxon>Harpactorini</taxon>
        <taxon>Rhynocoris</taxon>
    </lineage>
</organism>
<feature type="transmembrane region" description="Helical" evidence="10">
    <location>
        <begin position="55"/>
        <end position="73"/>
    </location>
</feature>